<proteinExistence type="inferred from homology"/>
<gene>
    <name evidence="4" type="ORF">B7H23_14330</name>
</gene>
<evidence type="ECO:0000256" key="2">
    <source>
        <dbReference type="ARBA" id="ARBA00006763"/>
    </source>
</evidence>
<dbReference type="RefSeq" id="WP_094078120.1">
    <property type="nucleotide sequence ID" value="NZ_NBYO01000003.1"/>
</dbReference>
<dbReference type="OrthoDB" id="9801098at2"/>
<reference evidence="5" key="1">
    <citation type="journal article" date="2017" name="Int. J. Syst. Evol. Microbiol.">
        <title>Notoacmeibacter marinus gen. nov., sp. nov., isolated from the gut of a limpet and proposal of Notoacmeibacteraceae fam. nov. in the order Rhizobiales of the class Alphaproteobacteria.</title>
        <authorList>
            <person name="Huang Z."/>
            <person name="Guo F."/>
            <person name="Lai Q."/>
        </authorList>
    </citation>
    <scope>NUCLEOTIDE SEQUENCE [LARGE SCALE GENOMIC DNA]</scope>
    <source>
        <strain evidence="5">XMTR2A4</strain>
    </source>
</reference>
<comment type="caution">
    <text evidence="4">The sequence shown here is derived from an EMBL/GenBank/DDBJ whole genome shotgun (WGS) entry which is preliminary data.</text>
</comment>
<dbReference type="Pfam" id="PF03641">
    <property type="entry name" value="Lysine_decarbox"/>
    <property type="match status" value="1"/>
</dbReference>
<dbReference type="AlphaFoldDB" id="A0A231UTT8"/>
<dbReference type="SUPFAM" id="SSF102405">
    <property type="entry name" value="MCP/YpsA-like"/>
    <property type="match status" value="1"/>
</dbReference>
<keyword evidence="3" id="KW-0378">Hydrolase</keyword>
<sequence length="201" mass="22002">MNRSICVYCGSSDGIDPRFLDSAYALGEQMADRGYGLVFGGGMRGLMGAVAQGVKAKNGHVTGIIPEFLLNREKGDGDASLFDAYHVVQTMHERKHMLFDKSDAFVALPGGIGTLEEIVEIMTWAQLGHHEKPMVFASIQNFWSPMERLLSHMSTAGFIHSADRLQPITVPTVDEILPAIEAGWSETARRKGRDAAPIEKL</sequence>
<accession>A0A231UTT8</accession>
<name>A0A231UTT8_9HYPH</name>
<keyword evidence="5" id="KW-1185">Reference proteome</keyword>
<evidence type="ECO:0000256" key="1">
    <source>
        <dbReference type="ARBA" id="ARBA00000274"/>
    </source>
</evidence>
<dbReference type="NCBIfam" id="TIGR00730">
    <property type="entry name" value="Rossman fold protein, TIGR00730 family"/>
    <property type="match status" value="1"/>
</dbReference>
<dbReference type="GO" id="GO:0008714">
    <property type="term" value="F:AMP nucleosidase activity"/>
    <property type="evidence" value="ECO:0007669"/>
    <property type="project" value="UniProtKB-EC"/>
</dbReference>
<protein>
    <recommendedName>
        <fullName evidence="3">Cytokinin riboside 5'-monophosphate phosphoribohydrolase</fullName>
        <ecNumber evidence="3">3.2.2.n1</ecNumber>
    </recommendedName>
</protein>
<dbReference type="EC" id="3.2.2.n1" evidence="3"/>
<dbReference type="PANTHER" id="PTHR31223">
    <property type="entry name" value="LOG FAMILY PROTEIN YJL055W"/>
    <property type="match status" value="1"/>
</dbReference>
<keyword evidence="3" id="KW-0203">Cytokinin biosynthesis</keyword>
<organism evidence="4 5">
    <name type="scientific">Notoacmeibacter marinus</name>
    <dbReference type="NCBI Taxonomy" id="1876515"/>
    <lineage>
        <taxon>Bacteria</taxon>
        <taxon>Pseudomonadati</taxon>
        <taxon>Pseudomonadota</taxon>
        <taxon>Alphaproteobacteria</taxon>
        <taxon>Hyphomicrobiales</taxon>
        <taxon>Notoacmeibacteraceae</taxon>
        <taxon>Notoacmeibacter</taxon>
    </lineage>
</organism>
<dbReference type="Gene3D" id="3.40.50.450">
    <property type="match status" value="1"/>
</dbReference>
<dbReference type="PANTHER" id="PTHR31223:SF70">
    <property type="entry name" value="LOG FAMILY PROTEIN YJL055W"/>
    <property type="match status" value="1"/>
</dbReference>
<evidence type="ECO:0000313" key="4">
    <source>
        <dbReference type="EMBL" id="OXS99342.1"/>
    </source>
</evidence>
<evidence type="ECO:0000256" key="3">
    <source>
        <dbReference type="RuleBase" id="RU363015"/>
    </source>
</evidence>
<evidence type="ECO:0000313" key="5">
    <source>
        <dbReference type="Proteomes" id="UP000215405"/>
    </source>
</evidence>
<dbReference type="EMBL" id="NBYO01000003">
    <property type="protein sequence ID" value="OXS99342.1"/>
    <property type="molecule type" value="Genomic_DNA"/>
</dbReference>
<comment type="catalytic activity">
    <reaction evidence="1">
        <text>AMP + H2O = D-ribose 5-phosphate + adenine</text>
        <dbReference type="Rhea" id="RHEA:20129"/>
        <dbReference type="ChEBI" id="CHEBI:15377"/>
        <dbReference type="ChEBI" id="CHEBI:16708"/>
        <dbReference type="ChEBI" id="CHEBI:78346"/>
        <dbReference type="ChEBI" id="CHEBI:456215"/>
        <dbReference type="EC" id="3.2.2.4"/>
    </reaction>
</comment>
<dbReference type="GO" id="GO:0005829">
    <property type="term" value="C:cytosol"/>
    <property type="evidence" value="ECO:0007669"/>
    <property type="project" value="TreeGrafter"/>
</dbReference>
<dbReference type="Proteomes" id="UP000215405">
    <property type="component" value="Unassembled WGS sequence"/>
</dbReference>
<dbReference type="GO" id="GO:0009691">
    <property type="term" value="P:cytokinin biosynthetic process"/>
    <property type="evidence" value="ECO:0007669"/>
    <property type="project" value="UniProtKB-UniRule"/>
</dbReference>
<dbReference type="InterPro" id="IPR005269">
    <property type="entry name" value="LOG"/>
</dbReference>
<dbReference type="InterPro" id="IPR031100">
    <property type="entry name" value="LOG_fam"/>
</dbReference>
<comment type="similarity">
    <text evidence="2 3">Belongs to the LOG family.</text>
</comment>